<keyword evidence="1" id="KW-0472">Membrane</keyword>
<dbReference type="OrthoDB" id="9809670at2"/>
<keyword evidence="1" id="KW-0812">Transmembrane</keyword>
<dbReference type="RefSeq" id="WP_151668338.1">
    <property type="nucleotide sequence ID" value="NZ_WBVO01000013.1"/>
</dbReference>
<evidence type="ECO:0000313" key="3">
    <source>
        <dbReference type="EMBL" id="KAB2806822.1"/>
    </source>
</evidence>
<accession>A0A6N6RKG7</accession>
<dbReference type="Gene3D" id="2.130.10.10">
    <property type="entry name" value="YVTN repeat-like/Quinoprotein amine dehydrogenase"/>
    <property type="match status" value="2"/>
</dbReference>
<dbReference type="InterPro" id="IPR010559">
    <property type="entry name" value="Sig_transdc_His_kin_internal"/>
</dbReference>
<dbReference type="InterPro" id="IPR050640">
    <property type="entry name" value="Bact_2-comp_sensor_kinase"/>
</dbReference>
<dbReference type="Gene3D" id="2.60.40.10">
    <property type="entry name" value="Immunoglobulins"/>
    <property type="match status" value="1"/>
</dbReference>
<dbReference type="PANTHER" id="PTHR34220">
    <property type="entry name" value="SENSOR HISTIDINE KINASE YPDA"/>
    <property type="match status" value="1"/>
</dbReference>
<dbReference type="Pfam" id="PF07494">
    <property type="entry name" value="Reg_prop"/>
    <property type="match status" value="1"/>
</dbReference>
<feature type="transmembrane region" description="Helical" evidence="1">
    <location>
        <begin position="774"/>
        <end position="796"/>
    </location>
</feature>
<dbReference type="GO" id="GO:0000155">
    <property type="term" value="F:phosphorelay sensor kinase activity"/>
    <property type="evidence" value="ECO:0007669"/>
    <property type="project" value="InterPro"/>
</dbReference>
<dbReference type="AlphaFoldDB" id="A0A6N6RKG7"/>
<proteinExistence type="predicted"/>
<dbReference type="Pfam" id="PF06580">
    <property type="entry name" value="His_kinase"/>
    <property type="match status" value="1"/>
</dbReference>
<dbReference type="InterPro" id="IPR013783">
    <property type="entry name" value="Ig-like_fold"/>
</dbReference>
<dbReference type="InterPro" id="IPR011110">
    <property type="entry name" value="Reg_prop"/>
</dbReference>
<protein>
    <recommendedName>
        <fullName evidence="2">Signal transduction histidine kinase internal region domain-containing protein</fullName>
    </recommendedName>
</protein>
<keyword evidence="4" id="KW-1185">Reference proteome</keyword>
<evidence type="ECO:0000313" key="4">
    <source>
        <dbReference type="Proteomes" id="UP000468650"/>
    </source>
</evidence>
<dbReference type="PANTHER" id="PTHR34220:SF7">
    <property type="entry name" value="SENSOR HISTIDINE KINASE YPDA"/>
    <property type="match status" value="1"/>
</dbReference>
<dbReference type="InterPro" id="IPR015943">
    <property type="entry name" value="WD40/YVTN_repeat-like_dom_sf"/>
</dbReference>
<dbReference type="InterPro" id="IPR036890">
    <property type="entry name" value="HATPase_C_sf"/>
</dbReference>
<dbReference type="EMBL" id="WBVO01000013">
    <property type="protein sequence ID" value="KAB2806822.1"/>
    <property type="molecule type" value="Genomic_DNA"/>
</dbReference>
<dbReference type="Gene3D" id="3.30.565.10">
    <property type="entry name" value="Histidine kinase-like ATPase, C-terminal domain"/>
    <property type="match status" value="1"/>
</dbReference>
<keyword evidence="1" id="KW-1133">Transmembrane helix</keyword>
<reference evidence="3 4" key="1">
    <citation type="submission" date="2019-09" db="EMBL/GenBank/DDBJ databases">
        <title>Genomes of family Cryomorphaceae.</title>
        <authorList>
            <person name="Bowman J.P."/>
        </authorList>
    </citation>
    <scope>NUCLEOTIDE SEQUENCE [LARGE SCALE GENOMIC DNA]</scope>
    <source>
        <strain evidence="3 4">LMG 25704</strain>
    </source>
</reference>
<dbReference type="Proteomes" id="UP000468650">
    <property type="component" value="Unassembled WGS sequence"/>
</dbReference>
<sequence>MIRILIGLLLSILPLISAGQDLGAQLLGPDFGLVLNDNYFLQEDNEGRMFVASDQGVFVIQGNTVTQYTTIEGLPDNTVFRLYLDHKGRIWALTYMGGIAYFEDDQWIIPPWNDGINRLKNGKGFPYKIWVTPNDQVLFDFLREDDVFYYAGINDTSISTYTFPIRESYIPSHGISIGMDAAGTPMHTVYIHPETAYSTWGGPMRPPFEERSFHIEKDTIRIGSELIPIHWNTIHYIGHSDETHSVYRTYTTTTDETGGYYMSYGNSLWYVNANLEASFIRSFGGGVLCILLSEGSLFLGVEDHGVYMYNVVEEGTPELQQNLFPTSGVSDIYRDHDGALWIALTQEGVYRIKHPTQGQLVVPSEFDTLKFAYPSQYTDDSLFLFAQDHLLAFPYPNEMFGALEYPNIYPLKADSDWKRHYSTVQWNGKNARAKLYELNFNGRNSTLHYWIQDTANGKYSGWQILSDLDHSYRVGDTVYFTSNGAVYKQFKHQPFELIEKTEDHKIEELLVVDGKLKWAFSSHGISRYAGGRLIPWFTEYDFANTRVLSAIQTSSGWIGAATKDQGLLLFQDDSIFQITDLELLPSNSIRIVASDSDRFYAVTNNHFFVARVNENGVFNSSFFLLSELGGLETVDAIIPTAETVLLQSGMRYVVLPNRLLESRRLPSGFSVTIDSLCYSTSFEEPLNVDFKRGQNSFNIQFVSAELFSSDSQLWRYKLDDSDGWRYTSEGNISLERLPPGAYSLQVQLRNSRGIWSEVHRTANFSIVPLLTETWWFWFVVFSPAFIFILIIVRNYLHQRRLSQELISSNMSSLKMQINPHFIFNSFNSIQYLISKQKNDTASEYLSRLAKLIRANIERPELHRISLEEELDYVSEFLSIEALRLDGNLEFTIEVDKAINVQQVYIPPMILQPILENSVWHGVSKKHGGGKVSIQVQQSDSGVIIHLKDDGDGFPREKWNNLISGENLRGSLGLKNVLSRLELLSEMHKVNYTLSLAESETGTHFILSLAT</sequence>
<feature type="domain" description="Signal transduction histidine kinase internal region" evidence="2">
    <location>
        <begin position="809"/>
        <end position="886"/>
    </location>
</feature>
<gene>
    <name evidence="3" type="ORF">F8C67_13215</name>
</gene>
<organism evidence="3 4">
    <name type="scientific">Phaeocystidibacter luteus</name>
    <dbReference type="NCBI Taxonomy" id="911197"/>
    <lineage>
        <taxon>Bacteria</taxon>
        <taxon>Pseudomonadati</taxon>
        <taxon>Bacteroidota</taxon>
        <taxon>Flavobacteriia</taxon>
        <taxon>Flavobacteriales</taxon>
        <taxon>Phaeocystidibacteraceae</taxon>
        <taxon>Phaeocystidibacter</taxon>
    </lineage>
</organism>
<evidence type="ECO:0000256" key="1">
    <source>
        <dbReference type="SAM" id="Phobius"/>
    </source>
</evidence>
<name>A0A6N6RKG7_9FLAO</name>
<evidence type="ECO:0000259" key="2">
    <source>
        <dbReference type="Pfam" id="PF06580"/>
    </source>
</evidence>
<dbReference type="GO" id="GO:0016020">
    <property type="term" value="C:membrane"/>
    <property type="evidence" value="ECO:0007669"/>
    <property type="project" value="InterPro"/>
</dbReference>
<comment type="caution">
    <text evidence="3">The sequence shown here is derived from an EMBL/GenBank/DDBJ whole genome shotgun (WGS) entry which is preliminary data.</text>
</comment>
<dbReference type="SUPFAM" id="SSF55874">
    <property type="entry name" value="ATPase domain of HSP90 chaperone/DNA topoisomerase II/histidine kinase"/>
    <property type="match status" value="1"/>
</dbReference>
<dbReference type="SUPFAM" id="SSF63829">
    <property type="entry name" value="Calcium-dependent phosphotriesterase"/>
    <property type="match status" value="1"/>
</dbReference>